<evidence type="ECO:0000259" key="1">
    <source>
        <dbReference type="SMART" id="SM00421"/>
    </source>
</evidence>
<protein>
    <submittedName>
        <fullName evidence="2">DNA-binding NarL/FixJ family response regulator</fullName>
    </submittedName>
</protein>
<dbReference type="GO" id="GO:0003677">
    <property type="term" value="F:DNA binding"/>
    <property type="evidence" value="ECO:0007669"/>
    <property type="project" value="UniProtKB-KW"/>
</dbReference>
<gene>
    <name evidence="2" type="ORF">EDD54_2923</name>
</gene>
<organism evidence="2 3">
    <name type="scientific">Oharaeibacter diazotrophicus</name>
    <dbReference type="NCBI Taxonomy" id="1920512"/>
    <lineage>
        <taxon>Bacteria</taxon>
        <taxon>Pseudomonadati</taxon>
        <taxon>Pseudomonadota</taxon>
        <taxon>Alphaproteobacteria</taxon>
        <taxon>Hyphomicrobiales</taxon>
        <taxon>Pleomorphomonadaceae</taxon>
        <taxon>Oharaeibacter</taxon>
    </lineage>
</organism>
<proteinExistence type="predicted"/>
<dbReference type="EMBL" id="SNXY01000008">
    <property type="protein sequence ID" value="TDP84317.1"/>
    <property type="molecule type" value="Genomic_DNA"/>
</dbReference>
<reference evidence="2 3" key="1">
    <citation type="submission" date="2019-03" db="EMBL/GenBank/DDBJ databases">
        <title>Genomic Encyclopedia of Type Strains, Phase IV (KMG-IV): sequencing the most valuable type-strain genomes for metagenomic binning, comparative biology and taxonomic classification.</title>
        <authorList>
            <person name="Goeker M."/>
        </authorList>
    </citation>
    <scope>NUCLEOTIDE SEQUENCE [LARGE SCALE GENOMIC DNA]</scope>
    <source>
        <strain evidence="2 3">DSM 102969</strain>
    </source>
</reference>
<name>A0A4R6REX0_9HYPH</name>
<keyword evidence="3" id="KW-1185">Reference proteome</keyword>
<feature type="domain" description="HTH luxR-type" evidence="1">
    <location>
        <begin position="151"/>
        <end position="208"/>
    </location>
</feature>
<dbReference type="InterPro" id="IPR016032">
    <property type="entry name" value="Sig_transdc_resp-reg_C-effctor"/>
</dbReference>
<keyword evidence="2" id="KW-0238">DNA-binding</keyword>
<dbReference type="InterPro" id="IPR000792">
    <property type="entry name" value="Tscrpt_reg_LuxR_C"/>
</dbReference>
<sequence>MLTLVASRSAHPVVDAGRAAPDNRAAVDRCLAALLDAMPAAACVVAADEGVLAANERFADGPDVLAALGGRLVADGADNAAQLRRLLLEARASASVGGRAIAKAVLRVRGDDRPVFVTARPFAGGPARAVLVMVEDLARPARADLSASLRLLGLTRSEARVAATVGAGLSPREAAEAIGCAEQSVRSVLKAVFAKLGIHKQAELNRIVTRLEAMTAG</sequence>
<dbReference type="SMART" id="SM00421">
    <property type="entry name" value="HTH_LUXR"/>
    <property type="match status" value="1"/>
</dbReference>
<dbReference type="GO" id="GO:0006355">
    <property type="term" value="P:regulation of DNA-templated transcription"/>
    <property type="evidence" value="ECO:0007669"/>
    <property type="project" value="InterPro"/>
</dbReference>
<dbReference type="InterPro" id="IPR036388">
    <property type="entry name" value="WH-like_DNA-bd_sf"/>
</dbReference>
<dbReference type="AlphaFoldDB" id="A0A4R6REX0"/>
<dbReference type="SUPFAM" id="SSF46894">
    <property type="entry name" value="C-terminal effector domain of the bipartite response regulators"/>
    <property type="match status" value="1"/>
</dbReference>
<accession>A0A4R6REX0</accession>
<dbReference type="Proteomes" id="UP000294547">
    <property type="component" value="Unassembled WGS sequence"/>
</dbReference>
<dbReference type="RefSeq" id="WP_126540329.1">
    <property type="nucleotide sequence ID" value="NZ_BSPM01000002.1"/>
</dbReference>
<dbReference type="Pfam" id="PF00196">
    <property type="entry name" value="GerE"/>
    <property type="match status" value="1"/>
</dbReference>
<dbReference type="Gene3D" id="1.10.10.10">
    <property type="entry name" value="Winged helix-like DNA-binding domain superfamily/Winged helix DNA-binding domain"/>
    <property type="match status" value="1"/>
</dbReference>
<dbReference type="OrthoDB" id="7444822at2"/>
<comment type="caution">
    <text evidence="2">The sequence shown here is derived from an EMBL/GenBank/DDBJ whole genome shotgun (WGS) entry which is preliminary data.</text>
</comment>
<evidence type="ECO:0000313" key="2">
    <source>
        <dbReference type="EMBL" id="TDP84317.1"/>
    </source>
</evidence>
<evidence type="ECO:0000313" key="3">
    <source>
        <dbReference type="Proteomes" id="UP000294547"/>
    </source>
</evidence>